<accession>A0A9J6RBH7</accession>
<organism evidence="7 8">
    <name type="scientific">Natronobacillus azotifigens</name>
    <dbReference type="NCBI Taxonomy" id="472978"/>
    <lineage>
        <taxon>Bacteria</taxon>
        <taxon>Bacillati</taxon>
        <taxon>Bacillota</taxon>
        <taxon>Bacilli</taxon>
        <taxon>Bacillales</taxon>
        <taxon>Bacillaceae</taxon>
        <taxon>Natronobacillus</taxon>
    </lineage>
</organism>
<feature type="transmembrane region" description="Helical" evidence="6">
    <location>
        <begin position="412"/>
        <end position="432"/>
    </location>
</feature>
<evidence type="ECO:0000256" key="5">
    <source>
        <dbReference type="SAM" id="MobiDB-lite"/>
    </source>
</evidence>
<feature type="transmembrane region" description="Helical" evidence="6">
    <location>
        <begin position="386"/>
        <end position="406"/>
    </location>
</feature>
<evidence type="ECO:0000313" key="7">
    <source>
        <dbReference type="EMBL" id="MCZ0702718.1"/>
    </source>
</evidence>
<keyword evidence="6" id="KW-1133">Transmembrane helix</keyword>
<gene>
    <name evidence="7" type="ORF">OWO01_05805</name>
</gene>
<dbReference type="RefSeq" id="WP_268779487.1">
    <property type="nucleotide sequence ID" value="NZ_JAPRAT010000008.1"/>
</dbReference>
<dbReference type="PANTHER" id="PTHR22550:SF5">
    <property type="entry name" value="LEUCINE ZIPPER PROTEIN 4"/>
    <property type="match status" value="1"/>
</dbReference>
<dbReference type="PANTHER" id="PTHR22550">
    <property type="entry name" value="SPORE GERMINATION PROTEIN"/>
    <property type="match status" value="1"/>
</dbReference>
<evidence type="ECO:0000256" key="4">
    <source>
        <dbReference type="PIRNR" id="PIRNR005690"/>
    </source>
</evidence>
<comment type="subcellular location">
    <subcellularLocation>
        <location evidence="4">Cell membrane</location>
    </subcellularLocation>
    <subcellularLocation>
        <location evidence="1">Membrane</location>
        <topology evidence="1">Multi-pass membrane protein</topology>
    </subcellularLocation>
</comment>
<keyword evidence="3 4" id="KW-0472">Membrane</keyword>
<dbReference type="AlphaFoldDB" id="A0A9J6RBH7"/>
<sequence length="514" mass="57743">MFNRKNKSTANTTQKPFGKAIEDRKQQPIHPQLEKNIQKLKTLFKDDTDFTVRPFKIFGQSSAVAIYFDSIVDRILINQDILKPLMHKSDTSIDKVTVKELNRLIFEETLYQSEGSEEKDFTKIIEELLRGSTVVFMEGLESAFLLNTFDIAERAISQPETEQVIRGPRDGFNESLNTNLSLVRYRLPSTDLRIKSMEIGTRTKTKVAFLYMEDIVDPALLAEIEERLNNIDIDRILDTGYIEENIQDNPRSPFPQIQHTERPDVVVGNVLEGRAAILVDGSPFALIAPATIGQFIQGPGDYNDRYMLSTLTRIIRVISLVISLIIPSLYVAAISFHPELIPTRFAVAITSGRTGVPFPLLFEVLLMEVAMEILREATIRMPKQIGGALSIVGVLVIGQAAVDAGFVSPLTVVIVALTTIGSFATPSYNIAVSLRMLRFPMLIMTGILGLFGFMMSWIVISNHLLSLQSFGMPYMHPLSPGNSSDMKDFVLRLPLRWLNNRPERLNSQNKPQKK</sequence>
<evidence type="ECO:0000313" key="8">
    <source>
        <dbReference type="Proteomes" id="UP001084197"/>
    </source>
</evidence>
<dbReference type="GO" id="GO:0009847">
    <property type="term" value="P:spore germination"/>
    <property type="evidence" value="ECO:0007669"/>
    <property type="project" value="UniProtKB-UniRule"/>
</dbReference>
<comment type="caution">
    <text evidence="7">The sequence shown here is derived from an EMBL/GenBank/DDBJ whole genome shotgun (WGS) entry which is preliminary data.</text>
</comment>
<feature type="transmembrane region" description="Helical" evidence="6">
    <location>
        <begin position="314"/>
        <end position="336"/>
    </location>
</feature>
<feature type="compositionally biased region" description="Basic and acidic residues" evidence="5">
    <location>
        <begin position="20"/>
        <end position="31"/>
    </location>
</feature>
<evidence type="ECO:0000256" key="6">
    <source>
        <dbReference type="SAM" id="Phobius"/>
    </source>
</evidence>
<feature type="region of interest" description="Disordered" evidence="5">
    <location>
        <begin position="1"/>
        <end position="31"/>
    </location>
</feature>
<reference evidence="7" key="1">
    <citation type="submission" date="2022-11" db="EMBL/GenBank/DDBJ databases">
        <title>WGS of Natronobacillus azotifigens 24KS-1, an anaerobic diazotrophic haloalkaliphile from soda-rich habitats.</title>
        <authorList>
            <person name="Sorokin D.Y."/>
            <person name="Merkel A.Y."/>
        </authorList>
    </citation>
    <scope>NUCLEOTIDE SEQUENCE</scope>
    <source>
        <strain evidence="7">24KS-1</strain>
    </source>
</reference>
<dbReference type="InterPro" id="IPR050768">
    <property type="entry name" value="UPF0353/GerABKA_families"/>
</dbReference>
<keyword evidence="6" id="KW-0812">Transmembrane</keyword>
<feature type="transmembrane region" description="Helical" evidence="6">
    <location>
        <begin position="439"/>
        <end position="460"/>
    </location>
</feature>
<proteinExistence type="inferred from homology"/>
<comment type="similarity">
    <text evidence="2 4">Belongs to the GerABKA family.</text>
</comment>
<dbReference type="PIRSF" id="PIRSF005690">
    <property type="entry name" value="GerBA"/>
    <property type="match status" value="1"/>
</dbReference>
<dbReference type="Pfam" id="PF03323">
    <property type="entry name" value="GerA"/>
    <property type="match status" value="1"/>
</dbReference>
<evidence type="ECO:0000256" key="2">
    <source>
        <dbReference type="ARBA" id="ARBA00005278"/>
    </source>
</evidence>
<dbReference type="GO" id="GO:0005886">
    <property type="term" value="C:plasma membrane"/>
    <property type="evidence" value="ECO:0007669"/>
    <property type="project" value="UniProtKB-SubCell"/>
</dbReference>
<evidence type="ECO:0000256" key="3">
    <source>
        <dbReference type="ARBA" id="ARBA00023136"/>
    </source>
</evidence>
<keyword evidence="8" id="KW-1185">Reference proteome</keyword>
<evidence type="ECO:0000256" key="1">
    <source>
        <dbReference type="ARBA" id="ARBA00004141"/>
    </source>
</evidence>
<dbReference type="InterPro" id="IPR004995">
    <property type="entry name" value="Spore_Ger"/>
</dbReference>
<protein>
    <submittedName>
        <fullName evidence="7">Spore germination protein</fullName>
    </submittedName>
</protein>
<name>A0A9J6RBH7_9BACI</name>
<dbReference type="EMBL" id="JAPRAT010000008">
    <property type="protein sequence ID" value="MCZ0702718.1"/>
    <property type="molecule type" value="Genomic_DNA"/>
</dbReference>
<dbReference type="Proteomes" id="UP001084197">
    <property type="component" value="Unassembled WGS sequence"/>
</dbReference>